<dbReference type="PROSITE" id="PS50113">
    <property type="entry name" value="PAC"/>
    <property type="match status" value="1"/>
</dbReference>
<accession>I4B2H3</accession>
<evidence type="ECO:0000256" key="1">
    <source>
        <dbReference type="SAM" id="Phobius"/>
    </source>
</evidence>
<dbReference type="SUPFAM" id="SSF141868">
    <property type="entry name" value="EAL domain-like"/>
    <property type="match status" value="1"/>
</dbReference>
<evidence type="ECO:0000313" key="5">
    <source>
        <dbReference type="EMBL" id="AFM11480.1"/>
    </source>
</evidence>
<dbReference type="Proteomes" id="UP000006048">
    <property type="component" value="Chromosome"/>
</dbReference>
<dbReference type="InterPro" id="IPR043128">
    <property type="entry name" value="Rev_trsase/Diguanyl_cyclase"/>
</dbReference>
<feature type="transmembrane region" description="Helical" evidence="1">
    <location>
        <begin position="20"/>
        <end position="37"/>
    </location>
</feature>
<dbReference type="InterPro" id="IPR013655">
    <property type="entry name" value="PAS_fold_3"/>
</dbReference>
<sequence length="756" mass="83884">MTKLDSHSRMTETSWEMRLARGGAIFGVVGASIFFLLRSQVLGLAFGGVDAALISLALASGVGLIFRFTANRLAFVVSYGLLTLGCVAQMYLPEPRTITQLVLVTGLVFSAIYFRFMRTLPALAICFAGFLIAGELAYQHPQANKVLLPDGFSLRGLWLNAAVGFLLLNGLIAATLSYVVTVLETSRRRSEENERLLKLFTELSSDYVYQINLGVPGLMPEVFAGSFERTTGYTLDALRKKGGWLAVVHPDDRQRLEHVTPKLLAGETVVTEYRIISATGLVIWLRDRIRPVYDAKGEAVTKLMGAVTDITERKAAEEQVENLAFYDPLTALPNRRLLLDRLEQARALSTRTGQHGALLFIDLDHFKNLNDTKGHEAGDQLLIEHARRLTLCVREGDTVARLGGDEFIVILGELPAQAEKAAEEAADLCQRILQKLSEPVTLTFRTMTDYENTCSIGVAMFSGHIVSVDELLRRADMAMYQAKADGRNLFRFFDPQMQKLLGERLALESDLKQALAGRQFEIYLQPQLASDRRVTGAEVLLRWHHPERGLVYPGYFITAAEHTGAIHDIGVWVFEQACLLLTKWAGGAITRALTLAVNVSARQFRQADFVDRVRRLLQQTGANPKLIKLELTESLALDSVDETVAKMLALRELGLAIALDDFGTGQSSLAYLKRLPLNELKIDQSFVRDITTDQNDAVLVQTIIGMAQNLNLEVVAEGVETEQQLDFLVKHGCPAYQGFFFSEPVPVTEFERKFAA</sequence>
<keyword evidence="6" id="KW-1185">Reference proteome</keyword>
<dbReference type="OrthoDB" id="310793at2"/>
<proteinExistence type="predicted"/>
<dbReference type="PROSITE" id="PS50887">
    <property type="entry name" value="GGDEF"/>
    <property type="match status" value="1"/>
</dbReference>
<dbReference type="PANTHER" id="PTHR44757:SF2">
    <property type="entry name" value="BIOFILM ARCHITECTURE MAINTENANCE PROTEIN MBAA"/>
    <property type="match status" value="1"/>
</dbReference>
<keyword evidence="1" id="KW-0812">Transmembrane</keyword>
<dbReference type="Pfam" id="PF08447">
    <property type="entry name" value="PAS_3"/>
    <property type="match status" value="1"/>
</dbReference>
<organism evidence="5 6">
    <name type="scientific">Turneriella parva (strain ATCC BAA-1111 / DSM 21527 / NCTC 11395 / H)</name>
    <name type="common">Leptospira parva</name>
    <dbReference type="NCBI Taxonomy" id="869212"/>
    <lineage>
        <taxon>Bacteria</taxon>
        <taxon>Pseudomonadati</taxon>
        <taxon>Spirochaetota</taxon>
        <taxon>Spirochaetia</taxon>
        <taxon>Leptospirales</taxon>
        <taxon>Leptospiraceae</taxon>
        <taxon>Turneriella</taxon>
    </lineage>
</organism>
<dbReference type="NCBIfam" id="TIGR00229">
    <property type="entry name" value="sensory_box"/>
    <property type="match status" value="1"/>
</dbReference>
<dbReference type="Pfam" id="PF00563">
    <property type="entry name" value="EAL"/>
    <property type="match status" value="1"/>
</dbReference>
<dbReference type="PANTHER" id="PTHR44757">
    <property type="entry name" value="DIGUANYLATE CYCLASE DGCP"/>
    <property type="match status" value="1"/>
</dbReference>
<dbReference type="InterPro" id="IPR001610">
    <property type="entry name" value="PAC"/>
</dbReference>
<reference evidence="5 6" key="1">
    <citation type="submission" date="2012-06" db="EMBL/GenBank/DDBJ databases">
        <title>The complete chromosome of genome of Turneriella parva DSM 21527.</title>
        <authorList>
            <consortium name="US DOE Joint Genome Institute (JGI-PGF)"/>
            <person name="Lucas S."/>
            <person name="Han J."/>
            <person name="Lapidus A."/>
            <person name="Bruce D."/>
            <person name="Goodwin L."/>
            <person name="Pitluck S."/>
            <person name="Peters L."/>
            <person name="Kyrpides N."/>
            <person name="Mavromatis K."/>
            <person name="Ivanova N."/>
            <person name="Mikhailova N."/>
            <person name="Chertkov O."/>
            <person name="Detter J.C."/>
            <person name="Tapia R."/>
            <person name="Han C."/>
            <person name="Land M."/>
            <person name="Hauser L."/>
            <person name="Markowitz V."/>
            <person name="Cheng J.-F."/>
            <person name="Hugenholtz P."/>
            <person name="Woyke T."/>
            <person name="Wu D."/>
            <person name="Gronow S."/>
            <person name="Wellnitz S."/>
            <person name="Brambilla E."/>
            <person name="Klenk H.-P."/>
            <person name="Eisen J.A."/>
        </authorList>
    </citation>
    <scope>NUCLEOTIDE SEQUENCE [LARGE SCALE GENOMIC DNA]</scope>
    <source>
        <strain evidence="6">ATCC BAA-1111 / DSM 21527 / NCTC 11395 / H</strain>
    </source>
</reference>
<dbReference type="SMART" id="SM00052">
    <property type="entry name" value="EAL"/>
    <property type="match status" value="1"/>
</dbReference>
<dbReference type="SMART" id="SM00267">
    <property type="entry name" value="GGDEF"/>
    <property type="match status" value="1"/>
</dbReference>
<dbReference type="GO" id="GO:0003824">
    <property type="term" value="F:catalytic activity"/>
    <property type="evidence" value="ECO:0007669"/>
    <property type="project" value="UniProtKB-ARBA"/>
</dbReference>
<dbReference type="InterPro" id="IPR001633">
    <property type="entry name" value="EAL_dom"/>
</dbReference>
<feature type="transmembrane region" description="Helical" evidence="1">
    <location>
        <begin position="73"/>
        <end position="92"/>
    </location>
</feature>
<dbReference type="InterPro" id="IPR000014">
    <property type="entry name" value="PAS"/>
</dbReference>
<keyword evidence="1" id="KW-1133">Transmembrane helix</keyword>
<name>I4B2H3_TURPD</name>
<dbReference type="InterPro" id="IPR000160">
    <property type="entry name" value="GGDEF_dom"/>
</dbReference>
<evidence type="ECO:0000259" key="4">
    <source>
        <dbReference type="PROSITE" id="PS50887"/>
    </source>
</evidence>
<dbReference type="STRING" id="869212.Turpa_0829"/>
<dbReference type="InterPro" id="IPR029787">
    <property type="entry name" value="Nucleotide_cyclase"/>
</dbReference>
<evidence type="ECO:0000259" key="3">
    <source>
        <dbReference type="PROSITE" id="PS50883"/>
    </source>
</evidence>
<dbReference type="CDD" id="cd01948">
    <property type="entry name" value="EAL"/>
    <property type="match status" value="1"/>
</dbReference>
<dbReference type="SUPFAM" id="SSF55785">
    <property type="entry name" value="PYP-like sensor domain (PAS domain)"/>
    <property type="match status" value="1"/>
</dbReference>
<dbReference type="FunFam" id="3.30.70.270:FF:000001">
    <property type="entry name" value="Diguanylate cyclase domain protein"/>
    <property type="match status" value="1"/>
</dbReference>
<feature type="transmembrane region" description="Helical" evidence="1">
    <location>
        <begin position="158"/>
        <end position="180"/>
    </location>
</feature>
<dbReference type="InterPro" id="IPR000700">
    <property type="entry name" value="PAS-assoc_C"/>
</dbReference>
<dbReference type="Gene3D" id="3.20.20.450">
    <property type="entry name" value="EAL domain"/>
    <property type="match status" value="1"/>
</dbReference>
<feature type="domain" description="GGDEF" evidence="4">
    <location>
        <begin position="354"/>
        <end position="495"/>
    </location>
</feature>
<feature type="transmembrane region" description="Helical" evidence="1">
    <location>
        <begin position="98"/>
        <end position="114"/>
    </location>
</feature>
<dbReference type="PROSITE" id="PS50883">
    <property type="entry name" value="EAL"/>
    <property type="match status" value="1"/>
</dbReference>
<dbReference type="CDD" id="cd00130">
    <property type="entry name" value="PAS"/>
    <property type="match status" value="1"/>
</dbReference>
<dbReference type="Gene3D" id="3.30.70.270">
    <property type="match status" value="1"/>
</dbReference>
<feature type="domain" description="EAL" evidence="3">
    <location>
        <begin position="504"/>
        <end position="756"/>
    </location>
</feature>
<feature type="domain" description="PAC" evidence="2">
    <location>
        <begin position="269"/>
        <end position="322"/>
    </location>
</feature>
<protein>
    <submittedName>
        <fullName evidence="5">Diguanylate cyclase/phosphodiesterase with PAS/PAC sensor(S)</fullName>
    </submittedName>
</protein>
<dbReference type="AlphaFoldDB" id="I4B2H3"/>
<dbReference type="EMBL" id="CP002959">
    <property type="protein sequence ID" value="AFM11480.1"/>
    <property type="molecule type" value="Genomic_DNA"/>
</dbReference>
<dbReference type="KEGG" id="tpx:Turpa_0829"/>
<dbReference type="Gene3D" id="3.30.450.20">
    <property type="entry name" value="PAS domain"/>
    <property type="match status" value="1"/>
</dbReference>
<keyword evidence="1" id="KW-0472">Membrane</keyword>
<feature type="transmembrane region" description="Helical" evidence="1">
    <location>
        <begin position="43"/>
        <end position="66"/>
    </location>
</feature>
<dbReference type="SUPFAM" id="SSF55073">
    <property type="entry name" value="Nucleotide cyclase"/>
    <property type="match status" value="1"/>
</dbReference>
<dbReference type="InterPro" id="IPR035965">
    <property type="entry name" value="PAS-like_dom_sf"/>
</dbReference>
<gene>
    <name evidence="5" type="ordered locus">Turpa_0829</name>
</gene>
<dbReference type="Pfam" id="PF00990">
    <property type="entry name" value="GGDEF"/>
    <property type="match status" value="1"/>
</dbReference>
<evidence type="ECO:0000313" key="6">
    <source>
        <dbReference type="Proteomes" id="UP000006048"/>
    </source>
</evidence>
<dbReference type="NCBIfam" id="TIGR00254">
    <property type="entry name" value="GGDEF"/>
    <property type="match status" value="1"/>
</dbReference>
<dbReference type="CDD" id="cd01949">
    <property type="entry name" value="GGDEF"/>
    <property type="match status" value="1"/>
</dbReference>
<dbReference type="SMART" id="SM00086">
    <property type="entry name" value="PAC"/>
    <property type="match status" value="1"/>
</dbReference>
<dbReference type="HOGENOM" id="CLU_000445_70_49_12"/>
<dbReference type="InterPro" id="IPR052155">
    <property type="entry name" value="Biofilm_reg_signaling"/>
</dbReference>
<evidence type="ECO:0000259" key="2">
    <source>
        <dbReference type="PROSITE" id="PS50113"/>
    </source>
</evidence>
<dbReference type="InterPro" id="IPR035919">
    <property type="entry name" value="EAL_sf"/>
</dbReference>
<feature type="transmembrane region" description="Helical" evidence="1">
    <location>
        <begin position="121"/>
        <end position="138"/>
    </location>
</feature>
<dbReference type="PATRIC" id="fig|869212.3.peg.804"/>